<dbReference type="RefSeq" id="WP_146136621.1">
    <property type="nucleotide sequence ID" value="NZ_PVTD01000001.1"/>
</dbReference>
<dbReference type="Proteomes" id="UP000239480">
    <property type="component" value="Unassembled WGS sequence"/>
</dbReference>
<dbReference type="AlphaFoldDB" id="A0A2T0RZ18"/>
<organism evidence="1 2">
    <name type="scientific">Aliiruegeria haliotis</name>
    <dbReference type="NCBI Taxonomy" id="1280846"/>
    <lineage>
        <taxon>Bacteria</taxon>
        <taxon>Pseudomonadati</taxon>
        <taxon>Pseudomonadota</taxon>
        <taxon>Alphaproteobacteria</taxon>
        <taxon>Rhodobacterales</taxon>
        <taxon>Roseobacteraceae</taxon>
        <taxon>Aliiruegeria</taxon>
    </lineage>
</organism>
<keyword evidence="2" id="KW-1185">Reference proteome</keyword>
<protein>
    <recommendedName>
        <fullName evidence="3">CBS domain protein</fullName>
    </recommendedName>
</protein>
<gene>
    <name evidence="1" type="ORF">CLV78_101477</name>
</gene>
<proteinExistence type="predicted"/>
<name>A0A2T0RZ18_9RHOB</name>
<reference evidence="1 2" key="1">
    <citation type="submission" date="2018-03" db="EMBL/GenBank/DDBJ databases">
        <title>Genomic Encyclopedia of Archaeal and Bacterial Type Strains, Phase II (KMG-II): from individual species to whole genera.</title>
        <authorList>
            <person name="Goeker M."/>
        </authorList>
    </citation>
    <scope>NUCLEOTIDE SEQUENCE [LARGE SCALE GENOMIC DNA]</scope>
    <source>
        <strain evidence="1 2">DSM 29328</strain>
    </source>
</reference>
<comment type="caution">
    <text evidence="1">The sequence shown here is derived from an EMBL/GenBank/DDBJ whole genome shotgun (WGS) entry which is preliminary data.</text>
</comment>
<evidence type="ECO:0000313" key="2">
    <source>
        <dbReference type="Proteomes" id="UP000239480"/>
    </source>
</evidence>
<dbReference type="EMBL" id="PVTD01000001">
    <property type="protein sequence ID" value="PRY26382.1"/>
    <property type="molecule type" value="Genomic_DNA"/>
</dbReference>
<accession>A0A2T0RZ18</accession>
<evidence type="ECO:0008006" key="3">
    <source>
        <dbReference type="Google" id="ProtNLM"/>
    </source>
</evidence>
<sequence length="274" mass="30208">MFEIANKYQELLQPATVFAASVLLAWLFQKYVRPEAGDALMASLIFVPVLIFLVGDRKLIEVSGFGFAVKLEEAGASRLDDVFSEQLTEDLPQDLTMASPDELAAYFQACERHFVIRTNLVPDWKSDMIDPYVVYATEAIRGSLACGRLIGVIVLDEDDSYVGSYDAGFFQESLSLWTIPTGTSKEAVAASIRQRTIFGTALVHPTKRLTPGEGYVAAINERATLFEAFEAFEEIEGEMLVITDTLGRMKGVLDRQAVRDKILGKVVSSLSADD</sequence>
<evidence type="ECO:0000313" key="1">
    <source>
        <dbReference type="EMBL" id="PRY26382.1"/>
    </source>
</evidence>